<evidence type="ECO:0000256" key="6">
    <source>
        <dbReference type="ARBA" id="ARBA00043993"/>
    </source>
</evidence>
<dbReference type="Pfam" id="PF13515">
    <property type="entry name" value="FUSC_2"/>
    <property type="match status" value="1"/>
</dbReference>
<dbReference type="Proteomes" id="UP000319103">
    <property type="component" value="Unassembled WGS sequence"/>
</dbReference>
<evidence type="ECO:0000256" key="4">
    <source>
        <dbReference type="ARBA" id="ARBA00022989"/>
    </source>
</evidence>
<comment type="similarity">
    <text evidence="6">Belongs to the YccS/YhfK family.</text>
</comment>
<evidence type="ECO:0000313" key="10">
    <source>
        <dbReference type="EMBL" id="TQF03715.1"/>
    </source>
</evidence>
<protein>
    <recommendedName>
        <fullName evidence="9">Integral membrane bound transporter domain-containing protein</fullName>
    </recommendedName>
</protein>
<feature type="region of interest" description="Disordered" evidence="7">
    <location>
        <begin position="610"/>
        <end position="630"/>
    </location>
</feature>
<dbReference type="PANTHER" id="PTHR30509">
    <property type="entry name" value="P-HYDROXYBENZOIC ACID EFFLUX PUMP SUBUNIT-RELATED"/>
    <property type="match status" value="1"/>
</dbReference>
<reference evidence="10 11" key="1">
    <citation type="submission" date="2019-06" db="EMBL/GenBank/DDBJ databases">
        <title>Description of Kitasatospora acidophila sp. nov. isolated from pine grove soil, and reclassification of Streptomyces novaecaesareae to Kitasatospora novaeceasareae comb. nov.</title>
        <authorList>
            <person name="Kim M.J."/>
        </authorList>
    </citation>
    <scope>NUCLEOTIDE SEQUENCE [LARGE SCALE GENOMIC DNA]</scope>
    <source>
        <strain evidence="10 11">MMS16-CNU292</strain>
    </source>
</reference>
<keyword evidence="5 8" id="KW-0472">Membrane</keyword>
<evidence type="ECO:0000259" key="9">
    <source>
        <dbReference type="Pfam" id="PF13515"/>
    </source>
</evidence>
<sequence length="646" mass="67513">MTSSNPTPTPTTPARPRSWWARAVRPARPVVAWVLAPRAAAGMAVPLCAGLAAGRLDLGVFAGLGAMHATLNDRVEPAGLRLLRIGGALAASATGMLIGGAVLHWRLPTAVAVLVLTAVAFVSGALSATGPRGSAAGLLLLVSTALGDGMAPPHPWWVAGPMMLAGAGLVVLLGLPYRPHARSDPPRLQLAEVYRALGTLLEELGTSQGPAARRVLTGRLNQLQDQLPPPRPGARESARLSALRRAYEGALAATEAASGLLWARRPVPPEVAALPEQLARTLAADAPAPPLPAWHPDTPARRALADALRTAADAVAGRPADPATVVRTAPVPPPDPWRLRGRLLSRGAARYGARVALCIGVAEVLTAALPLNRSYWVPMTVAFVLKPDLGSVFLRAVSRAVGTVLGVVLTAALLSLTTERWVLVGVVALCVALLPWSAAAHYGLNTMVMTPLALVLVQLGGGSGSAEVGPRVLDTVLASVIVLVFGYLLWPERAPHRIEPRLVTATETLRAYLTSVTEPPAEDARAQVWLRRTAYRALADARQEVQHGLTEPPPAGQRAEAWLPATAALERLSGAVAAYAAQLRYGGRLSEPAEVARVLAALDQLAAAARRHRPPAGVATRPPGPHNPQRSALTQAAAELEQLLHG</sequence>
<feature type="transmembrane region" description="Helical" evidence="8">
    <location>
        <begin position="157"/>
        <end position="177"/>
    </location>
</feature>
<keyword evidence="4 8" id="KW-1133">Transmembrane helix</keyword>
<dbReference type="RefSeq" id="WP_141634327.1">
    <property type="nucleotide sequence ID" value="NZ_VIGB01000003.1"/>
</dbReference>
<dbReference type="AlphaFoldDB" id="A0A540W3X0"/>
<evidence type="ECO:0000256" key="5">
    <source>
        <dbReference type="ARBA" id="ARBA00023136"/>
    </source>
</evidence>
<dbReference type="OrthoDB" id="3816110at2"/>
<feature type="transmembrane region" description="Helical" evidence="8">
    <location>
        <begin position="82"/>
        <end position="103"/>
    </location>
</feature>
<dbReference type="GO" id="GO:0005886">
    <property type="term" value="C:plasma membrane"/>
    <property type="evidence" value="ECO:0007669"/>
    <property type="project" value="UniProtKB-SubCell"/>
</dbReference>
<feature type="transmembrane region" description="Helical" evidence="8">
    <location>
        <begin position="109"/>
        <end position="128"/>
    </location>
</feature>
<keyword evidence="2" id="KW-1003">Cell membrane</keyword>
<dbReference type="InterPro" id="IPR049453">
    <property type="entry name" value="Memb_transporter_dom"/>
</dbReference>
<accession>A0A540W3X0</accession>
<evidence type="ECO:0000256" key="8">
    <source>
        <dbReference type="SAM" id="Phobius"/>
    </source>
</evidence>
<proteinExistence type="inferred from homology"/>
<comment type="caution">
    <text evidence="10">The sequence shown here is derived from an EMBL/GenBank/DDBJ whole genome shotgun (WGS) entry which is preliminary data.</text>
</comment>
<dbReference type="PANTHER" id="PTHR30509:SF9">
    <property type="entry name" value="MULTIDRUG RESISTANCE PROTEIN MDTO"/>
    <property type="match status" value="1"/>
</dbReference>
<feature type="domain" description="Integral membrane bound transporter" evidence="9">
    <location>
        <begin position="364"/>
        <end position="485"/>
    </location>
</feature>
<evidence type="ECO:0000256" key="1">
    <source>
        <dbReference type="ARBA" id="ARBA00004651"/>
    </source>
</evidence>
<evidence type="ECO:0000256" key="2">
    <source>
        <dbReference type="ARBA" id="ARBA00022475"/>
    </source>
</evidence>
<keyword evidence="3 8" id="KW-0812">Transmembrane</keyword>
<feature type="transmembrane region" description="Helical" evidence="8">
    <location>
        <begin position="392"/>
        <end position="414"/>
    </location>
</feature>
<gene>
    <name evidence="10" type="ORF">E6W39_17600</name>
</gene>
<keyword evidence="11" id="KW-1185">Reference proteome</keyword>
<evidence type="ECO:0000256" key="3">
    <source>
        <dbReference type="ARBA" id="ARBA00022692"/>
    </source>
</evidence>
<comment type="subcellular location">
    <subcellularLocation>
        <location evidence="1">Cell membrane</location>
        <topology evidence="1">Multi-pass membrane protein</topology>
    </subcellularLocation>
</comment>
<feature type="transmembrane region" description="Helical" evidence="8">
    <location>
        <begin position="472"/>
        <end position="490"/>
    </location>
</feature>
<dbReference type="EMBL" id="VIGB01000003">
    <property type="protein sequence ID" value="TQF03715.1"/>
    <property type="molecule type" value="Genomic_DNA"/>
</dbReference>
<name>A0A540W3X0_9ACTN</name>
<evidence type="ECO:0000256" key="7">
    <source>
        <dbReference type="SAM" id="MobiDB-lite"/>
    </source>
</evidence>
<feature type="transmembrane region" description="Helical" evidence="8">
    <location>
        <begin position="421"/>
        <end position="444"/>
    </location>
</feature>
<feature type="transmembrane region" description="Helical" evidence="8">
    <location>
        <begin position="351"/>
        <end position="372"/>
    </location>
</feature>
<evidence type="ECO:0000313" key="11">
    <source>
        <dbReference type="Proteomes" id="UP000319103"/>
    </source>
</evidence>
<organism evidence="10 11">
    <name type="scientific">Kitasatospora acidiphila</name>
    <dbReference type="NCBI Taxonomy" id="2567942"/>
    <lineage>
        <taxon>Bacteria</taxon>
        <taxon>Bacillati</taxon>
        <taxon>Actinomycetota</taxon>
        <taxon>Actinomycetes</taxon>
        <taxon>Kitasatosporales</taxon>
        <taxon>Streptomycetaceae</taxon>
        <taxon>Kitasatospora</taxon>
    </lineage>
</organism>